<reference evidence="1 2" key="1">
    <citation type="journal article" date="2014" name="Environ. Microbiol.">
        <title>Comparative genomics of the marine bacterial genus Glaciecola reveals the high degree of genomic diversity and genomic characteristic for cold adaptation.</title>
        <authorList>
            <person name="Qin Q.L."/>
            <person name="Xie B.B."/>
            <person name="Yu Y."/>
            <person name="Shu Y.L."/>
            <person name="Rong J.C."/>
            <person name="Zhang Y.J."/>
            <person name="Zhao D.L."/>
            <person name="Chen X.L."/>
            <person name="Zhang X.Y."/>
            <person name="Chen B."/>
            <person name="Zhou B.C."/>
            <person name="Zhang Y.Z."/>
        </authorList>
    </citation>
    <scope>NUCLEOTIDE SEQUENCE [LARGE SCALE GENOMIC DNA]</scope>
    <source>
        <strain evidence="1 2">NO2</strain>
    </source>
</reference>
<protein>
    <submittedName>
        <fullName evidence="1">Uncharacterized protein</fullName>
    </submittedName>
</protein>
<gene>
    <name evidence="1" type="ORF">GAGA_0713</name>
</gene>
<dbReference type="Proteomes" id="UP000008372">
    <property type="component" value="Unassembled WGS sequence"/>
</dbReference>
<evidence type="ECO:0000313" key="1">
    <source>
        <dbReference type="EMBL" id="GAC03576.1"/>
    </source>
</evidence>
<dbReference type="RefSeq" id="WP_008302414.1">
    <property type="nucleotide sequence ID" value="NZ_BAEK01000013.1"/>
</dbReference>
<name>A0ABQ0I2N6_9ALTE</name>
<keyword evidence="2" id="KW-1185">Reference proteome</keyword>
<proteinExistence type="predicted"/>
<accession>A0ABQ0I2N6</accession>
<comment type="caution">
    <text evidence="1">The sequence shown here is derived from an EMBL/GenBank/DDBJ whole genome shotgun (WGS) entry which is preliminary data.</text>
</comment>
<evidence type="ECO:0000313" key="2">
    <source>
        <dbReference type="Proteomes" id="UP000008372"/>
    </source>
</evidence>
<dbReference type="EMBL" id="BAEK01000013">
    <property type="protein sequence ID" value="GAC03576.1"/>
    <property type="molecule type" value="Genomic_DNA"/>
</dbReference>
<sequence length="351" mass="41192">MKIAFGPMVGLPSTDWVGKDIADFLVKNHEIIYFDSFHANVETDVIFIIKLMPPLDWIIKLKKSNVKLIYIPVDHFYRPEILIRDKVKVACFDSIAVHNLRLGELLSPFASEVFEIDHYLKYSVEKTNHYKKEGFILWIGHIEYIPPLLQSISVKPFPHPIKLLVDLENIETKRIFLQKILAKNGLQFTLEKLDDDRYKLNGYILEQWSAVKQRNYLQLCKAAFDTKGDNFAHNLKPPTKAQKYIYNQIPFAIDEHAYAKSYFSERGLTIPSIEEHERWFSEEYFDEIKLFVESNILSQKLEYVANSYIDIVNKTTIKPIKNSIINLILKNIYYKVSYLLRRLFSQLQFGS</sequence>
<organism evidence="1 2">
    <name type="scientific">Paraglaciecola agarilytica NO2</name>
    <dbReference type="NCBI Taxonomy" id="1125747"/>
    <lineage>
        <taxon>Bacteria</taxon>
        <taxon>Pseudomonadati</taxon>
        <taxon>Pseudomonadota</taxon>
        <taxon>Gammaproteobacteria</taxon>
        <taxon>Alteromonadales</taxon>
        <taxon>Alteromonadaceae</taxon>
        <taxon>Paraglaciecola</taxon>
    </lineage>
</organism>